<dbReference type="InterPro" id="IPR040079">
    <property type="entry name" value="Glutathione_S-Trfase"/>
</dbReference>
<dbReference type="OrthoDB" id="5809458at2759"/>
<evidence type="ECO:0000313" key="3">
    <source>
        <dbReference type="EMBL" id="KAF9693933.1"/>
    </source>
</evidence>
<evidence type="ECO:0000259" key="2">
    <source>
        <dbReference type="Pfam" id="PF17172"/>
    </source>
</evidence>
<dbReference type="SFLD" id="SFLDG01180">
    <property type="entry name" value="SUF1"/>
    <property type="match status" value="1"/>
</dbReference>
<dbReference type="InterPro" id="IPR050931">
    <property type="entry name" value="Mito_Protein_Transport_Metaxin"/>
</dbReference>
<dbReference type="EMBL" id="RZGK01000014">
    <property type="protein sequence ID" value="KAF9693933.1"/>
    <property type="molecule type" value="Genomic_DNA"/>
</dbReference>
<dbReference type="AlphaFoldDB" id="A0A8H7J2B7"/>
<keyword evidence="4" id="KW-1185">Reference proteome</keyword>
<dbReference type="InterPro" id="IPR026928">
    <property type="entry name" value="FAX/IsoI-like"/>
</dbReference>
<evidence type="ECO:0000256" key="1">
    <source>
        <dbReference type="ARBA" id="ARBA00006475"/>
    </source>
</evidence>
<reference evidence="3" key="2">
    <citation type="submission" date="2020-09" db="EMBL/GenBank/DDBJ databases">
        <title>Reference genome assembly for Australian Ascochyta lentis isolate Al4.</title>
        <authorList>
            <person name="Lee R.C."/>
            <person name="Farfan-Caceres L.M."/>
            <person name="Debler J.W."/>
            <person name="Williams A.H."/>
            <person name="Henares B.M."/>
        </authorList>
    </citation>
    <scope>NUCLEOTIDE SEQUENCE</scope>
    <source>
        <strain evidence="3">Al4</strain>
    </source>
</reference>
<dbReference type="PANTHER" id="PTHR12289">
    <property type="entry name" value="METAXIN RELATED"/>
    <property type="match status" value="1"/>
</dbReference>
<feature type="domain" description="Thioredoxin-like fold" evidence="2">
    <location>
        <begin position="25"/>
        <end position="124"/>
    </location>
</feature>
<accession>A0A8H7J2B7</accession>
<gene>
    <name evidence="3" type="ORF">EKO04_007967</name>
</gene>
<dbReference type="Pfam" id="PF17172">
    <property type="entry name" value="GST_N_4"/>
    <property type="match status" value="1"/>
</dbReference>
<comment type="caution">
    <text evidence="3">The sequence shown here is derived from an EMBL/GenBank/DDBJ whole genome shotgun (WGS) entry which is preliminary data.</text>
</comment>
<dbReference type="InterPro" id="IPR012336">
    <property type="entry name" value="Thioredoxin-like_fold"/>
</dbReference>
<proteinExistence type="inferred from homology"/>
<dbReference type="SFLD" id="SFLDG01200">
    <property type="entry name" value="SUF1.1"/>
    <property type="match status" value="1"/>
</dbReference>
<name>A0A8H7J2B7_9PLEO</name>
<dbReference type="SFLD" id="SFLDS00019">
    <property type="entry name" value="Glutathione_Transferase_(cytos"/>
    <property type="match status" value="1"/>
</dbReference>
<reference evidence="3" key="1">
    <citation type="submission" date="2018-12" db="EMBL/GenBank/DDBJ databases">
        <authorList>
            <person name="Syme R.A."/>
            <person name="Farfan-Caceres L."/>
            <person name="Lichtenzveig J."/>
        </authorList>
    </citation>
    <scope>NUCLEOTIDE SEQUENCE</scope>
    <source>
        <strain evidence="3">Al4</strain>
    </source>
</reference>
<dbReference type="Proteomes" id="UP000651452">
    <property type="component" value="Unassembled WGS sequence"/>
</dbReference>
<protein>
    <recommendedName>
        <fullName evidence="2">Thioredoxin-like fold domain-containing protein</fullName>
    </recommendedName>
</protein>
<dbReference type="PANTHER" id="PTHR12289:SF41">
    <property type="entry name" value="FAILED AXON CONNECTIONS-RELATED"/>
    <property type="match status" value="1"/>
</dbReference>
<comment type="similarity">
    <text evidence="1">Belongs to the FAX family.</text>
</comment>
<organism evidence="3 4">
    <name type="scientific">Ascochyta lentis</name>
    <dbReference type="NCBI Taxonomy" id="205686"/>
    <lineage>
        <taxon>Eukaryota</taxon>
        <taxon>Fungi</taxon>
        <taxon>Dikarya</taxon>
        <taxon>Ascomycota</taxon>
        <taxon>Pezizomycotina</taxon>
        <taxon>Dothideomycetes</taxon>
        <taxon>Pleosporomycetidae</taxon>
        <taxon>Pleosporales</taxon>
        <taxon>Pleosporineae</taxon>
        <taxon>Didymellaceae</taxon>
        <taxon>Ascochyta</taxon>
    </lineage>
</organism>
<sequence>MELKTQQRIAIYRGADLPGQYTWSPFVSKLELRCRLSGLSYICEVGFPPSGPKGKIPYAEVTLPGQSSVWLADSTLIARNFVSKGLLRDLNSGLSSKDKGHDLAIRALVEDKLAFYDTHERWVKNYYVMRDHAMGKLPYPARVIAGALAYRGIVQRLYEQGTGRFSDIEISAFTKEVWEAIDGLLRASMEKVEKEQCFWVLSGKEPTEADTSVFGFVVANLVSESAPWSRDLLNKEFPTVVEYARRIHGRYFPEYQMWSRN</sequence>
<dbReference type="GO" id="GO:0005737">
    <property type="term" value="C:cytoplasm"/>
    <property type="evidence" value="ECO:0007669"/>
    <property type="project" value="TreeGrafter"/>
</dbReference>
<evidence type="ECO:0000313" key="4">
    <source>
        <dbReference type="Proteomes" id="UP000651452"/>
    </source>
</evidence>